<sequence length="514" mass="59347">MLAIASFFICLGHAPLKHEEPRRALIALEMLFQGNWIVPTEMGEYYYKKPPLYNWVIIGGFKLFRNYSEYAVRFFSILSFLGMGGLVFLMGRRYVSFSLGAYAGLLTWIMVDILFYFSATAGEIDLFYSFITLASFFTIYHFYQRQQYYWLFITTYALGALGTLTKGLPSPVFLAVSLGVFFLYQGNFRKLFSLAHLTGILTFLLIVGGYFWWYNQYNPFMYYFTSEDSLWSQSSERTMLENKLTTLLPHLFLFPLETLKNVAPASLLLLFTLRRGIPTAIRQQPFILFCLILFLSNIAVYWISPGTRSRYVYMLYPLLVAVLAYSYTSFTLNSPSLRFRWFHGVVTGLIVLAGMTSVALPFIPQLEEIPNKVVVAVVANVVLIALLVLHLRKPTYALLNVIMLAVILRFIFALLILPYRALEGSAASDKEDAQQITEITQGQPLYLYKDSRCSLSTVFYLERAREEVLSHKQDTAPQEFFLADRRLLTDVEYEVFYTFTYEDLEFVLIKFRDS</sequence>
<name>A0AA49JBM1_9BACT</name>
<dbReference type="EMBL" id="CP120682">
    <property type="protein sequence ID" value="WKN34763.1"/>
    <property type="molecule type" value="Genomic_DNA"/>
</dbReference>
<evidence type="ECO:0000256" key="7">
    <source>
        <dbReference type="ARBA" id="ARBA00023136"/>
    </source>
</evidence>
<dbReference type="InterPro" id="IPR050297">
    <property type="entry name" value="LipidA_mod_glycosyltrf_83"/>
</dbReference>
<keyword evidence="6 8" id="KW-1133">Transmembrane helix</keyword>
<feature type="transmembrane region" description="Helical" evidence="8">
    <location>
        <begin position="252"/>
        <end position="273"/>
    </location>
</feature>
<feature type="transmembrane region" description="Helical" evidence="8">
    <location>
        <begin position="101"/>
        <end position="120"/>
    </location>
</feature>
<gene>
    <name evidence="9" type="ORF">K4G66_20520</name>
</gene>
<feature type="transmembrane region" description="Helical" evidence="8">
    <location>
        <begin position="310"/>
        <end position="330"/>
    </location>
</feature>
<evidence type="ECO:0000256" key="6">
    <source>
        <dbReference type="ARBA" id="ARBA00022989"/>
    </source>
</evidence>
<feature type="transmembrane region" description="Helical" evidence="8">
    <location>
        <begin position="171"/>
        <end position="187"/>
    </location>
</feature>
<evidence type="ECO:0000256" key="4">
    <source>
        <dbReference type="ARBA" id="ARBA00022679"/>
    </source>
</evidence>
<organism evidence="9">
    <name type="scientific">Roseihalotalea indica</name>
    <dbReference type="NCBI Taxonomy" id="2867963"/>
    <lineage>
        <taxon>Bacteria</taxon>
        <taxon>Pseudomonadati</taxon>
        <taxon>Bacteroidota</taxon>
        <taxon>Cytophagia</taxon>
        <taxon>Cytophagales</taxon>
        <taxon>Catalimonadaceae</taxon>
        <taxon>Roseihalotalea</taxon>
    </lineage>
</organism>
<accession>A0AA49JBM1</accession>
<evidence type="ECO:0000256" key="3">
    <source>
        <dbReference type="ARBA" id="ARBA00022676"/>
    </source>
</evidence>
<feature type="transmembrane region" description="Helical" evidence="8">
    <location>
        <begin position="194"/>
        <end position="213"/>
    </location>
</feature>
<evidence type="ECO:0000256" key="1">
    <source>
        <dbReference type="ARBA" id="ARBA00004651"/>
    </source>
</evidence>
<feature type="transmembrane region" description="Helical" evidence="8">
    <location>
        <begin position="126"/>
        <end position="143"/>
    </location>
</feature>
<dbReference type="GO" id="GO:0016763">
    <property type="term" value="F:pentosyltransferase activity"/>
    <property type="evidence" value="ECO:0007669"/>
    <property type="project" value="TreeGrafter"/>
</dbReference>
<keyword evidence="3 9" id="KW-0328">Glycosyltransferase</keyword>
<protein>
    <submittedName>
        <fullName evidence="9">Glycosyltransferase family 39 protein</fullName>
        <ecNumber evidence="9">2.4.-.-</ecNumber>
    </submittedName>
</protein>
<dbReference type="GO" id="GO:0005886">
    <property type="term" value="C:plasma membrane"/>
    <property type="evidence" value="ECO:0007669"/>
    <property type="project" value="UniProtKB-SubCell"/>
</dbReference>
<feature type="transmembrane region" description="Helical" evidence="8">
    <location>
        <begin position="369"/>
        <end position="389"/>
    </location>
</feature>
<evidence type="ECO:0000256" key="8">
    <source>
        <dbReference type="SAM" id="Phobius"/>
    </source>
</evidence>
<dbReference type="GO" id="GO:0010041">
    <property type="term" value="P:response to iron(III) ion"/>
    <property type="evidence" value="ECO:0007669"/>
    <property type="project" value="TreeGrafter"/>
</dbReference>
<feature type="transmembrane region" description="Helical" evidence="8">
    <location>
        <begin position="396"/>
        <end position="419"/>
    </location>
</feature>
<keyword evidence="5 8" id="KW-0812">Transmembrane</keyword>
<feature type="transmembrane region" description="Helical" evidence="8">
    <location>
        <begin position="70"/>
        <end position="89"/>
    </location>
</feature>
<dbReference type="PANTHER" id="PTHR33908">
    <property type="entry name" value="MANNOSYLTRANSFERASE YKCB-RELATED"/>
    <property type="match status" value="1"/>
</dbReference>
<keyword evidence="2" id="KW-1003">Cell membrane</keyword>
<keyword evidence="4 9" id="KW-0808">Transferase</keyword>
<feature type="transmembrane region" description="Helical" evidence="8">
    <location>
        <begin position="285"/>
        <end position="304"/>
    </location>
</feature>
<feature type="transmembrane region" description="Helical" evidence="8">
    <location>
        <begin position="342"/>
        <end position="363"/>
    </location>
</feature>
<reference evidence="9" key="2">
    <citation type="journal article" date="2024" name="Antonie Van Leeuwenhoek">
        <title>Roseihalotalea indica gen. nov., sp. nov., a halophilic Bacteroidetes from mesopelagic Southwest Indian Ocean with higher carbohydrate metabolic potential.</title>
        <authorList>
            <person name="Chen B."/>
            <person name="Zhang M."/>
            <person name="Lin D."/>
            <person name="Ye J."/>
            <person name="Tang K."/>
        </authorList>
    </citation>
    <scope>NUCLEOTIDE SEQUENCE</scope>
    <source>
        <strain evidence="9">TK19036</strain>
    </source>
</reference>
<proteinExistence type="predicted"/>
<comment type="subcellular location">
    <subcellularLocation>
        <location evidence="1">Cell membrane</location>
        <topology evidence="1">Multi-pass membrane protein</topology>
    </subcellularLocation>
</comment>
<dbReference type="AlphaFoldDB" id="A0AA49JBM1"/>
<evidence type="ECO:0000256" key="2">
    <source>
        <dbReference type="ARBA" id="ARBA00022475"/>
    </source>
</evidence>
<dbReference type="EC" id="2.4.-.-" evidence="9"/>
<feature type="transmembrane region" description="Helical" evidence="8">
    <location>
        <begin position="148"/>
        <end position="165"/>
    </location>
</feature>
<evidence type="ECO:0000256" key="5">
    <source>
        <dbReference type="ARBA" id="ARBA00022692"/>
    </source>
</evidence>
<dbReference type="GO" id="GO:0009103">
    <property type="term" value="P:lipopolysaccharide biosynthetic process"/>
    <property type="evidence" value="ECO:0007669"/>
    <property type="project" value="UniProtKB-ARBA"/>
</dbReference>
<keyword evidence="7 8" id="KW-0472">Membrane</keyword>
<reference evidence="9" key="1">
    <citation type="journal article" date="2023" name="Comput. Struct. Biotechnol. J.">
        <title>Discovery of a novel marine Bacteroidetes with a rich repertoire of carbohydrate-active enzymes.</title>
        <authorList>
            <person name="Chen B."/>
            <person name="Liu G."/>
            <person name="Chen Q."/>
            <person name="Wang H."/>
            <person name="Liu L."/>
            <person name="Tang K."/>
        </authorList>
    </citation>
    <scope>NUCLEOTIDE SEQUENCE</scope>
    <source>
        <strain evidence="9">TK19036</strain>
    </source>
</reference>
<evidence type="ECO:0000313" key="9">
    <source>
        <dbReference type="EMBL" id="WKN34763.1"/>
    </source>
</evidence>
<dbReference type="PANTHER" id="PTHR33908:SF3">
    <property type="entry name" value="UNDECAPRENYL PHOSPHATE-ALPHA-4-AMINO-4-DEOXY-L-ARABINOSE ARABINOSYL TRANSFERASE"/>
    <property type="match status" value="1"/>
</dbReference>